<dbReference type="PANTHER" id="PTHR44051:SF8">
    <property type="entry name" value="GLUTATHIONE S-TRANSFERASE GSTA"/>
    <property type="match status" value="1"/>
</dbReference>
<evidence type="ECO:0000259" key="2">
    <source>
        <dbReference type="PROSITE" id="PS50404"/>
    </source>
</evidence>
<protein>
    <submittedName>
        <fullName evidence="4">Glutathione S-transferase</fullName>
    </submittedName>
</protein>
<dbReference type="Pfam" id="PF02798">
    <property type="entry name" value="GST_N"/>
    <property type="match status" value="1"/>
</dbReference>
<dbReference type="SFLD" id="SFLDS00019">
    <property type="entry name" value="Glutathione_Transferase_(cytos"/>
    <property type="match status" value="1"/>
</dbReference>
<accession>A0A1H8P5X7</accession>
<proteinExistence type="inferred from homology"/>
<sequence>MPDEDNARLTLWTFDWVPEGPRGFVRDLRLRWACEEAGLHYQMRSVPFEDRGPDHLTHQPFGQVPFLTDGDLRIFESGACLLHLAEKDASLMPRDTGSRAETMSWVVSALNSVEMVSVPWWFVGLASPPENPLEGWLRARLDSLERVFEGRDWLTAGRFTAADLMMADVLRLPWVRAFGDYPATDAYVARVCDRPAFKTAHADQVAFFATADGNRARRKEDGG</sequence>
<evidence type="ECO:0000259" key="3">
    <source>
        <dbReference type="PROSITE" id="PS50405"/>
    </source>
</evidence>
<feature type="domain" description="GST C-terminal" evidence="3">
    <location>
        <begin position="95"/>
        <end position="212"/>
    </location>
</feature>
<dbReference type="SFLD" id="SFLDG00358">
    <property type="entry name" value="Main_(cytGST)"/>
    <property type="match status" value="1"/>
</dbReference>
<evidence type="ECO:0000256" key="1">
    <source>
        <dbReference type="RuleBase" id="RU003494"/>
    </source>
</evidence>
<dbReference type="Gene3D" id="1.20.1050.10">
    <property type="match status" value="1"/>
</dbReference>
<dbReference type="InterPro" id="IPR004046">
    <property type="entry name" value="GST_C"/>
</dbReference>
<comment type="similarity">
    <text evidence="1">Belongs to the GST superfamily.</text>
</comment>
<dbReference type="FunFam" id="3.40.30.10:FF:000331">
    <property type="entry name" value="Glutathione S-transferase"/>
    <property type="match status" value="1"/>
</dbReference>
<evidence type="ECO:0000313" key="4">
    <source>
        <dbReference type="EMBL" id="SEO36923.1"/>
    </source>
</evidence>
<dbReference type="InterPro" id="IPR036282">
    <property type="entry name" value="Glutathione-S-Trfase_C_sf"/>
</dbReference>
<dbReference type="CDD" id="cd03046">
    <property type="entry name" value="GST_N_GTT1_like"/>
    <property type="match status" value="1"/>
</dbReference>
<dbReference type="SUPFAM" id="SSF52833">
    <property type="entry name" value="Thioredoxin-like"/>
    <property type="match status" value="1"/>
</dbReference>
<evidence type="ECO:0000313" key="5">
    <source>
        <dbReference type="Proteomes" id="UP000198893"/>
    </source>
</evidence>
<dbReference type="SUPFAM" id="SSF47616">
    <property type="entry name" value="GST C-terminal domain-like"/>
    <property type="match status" value="1"/>
</dbReference>
<dbReference type="GO" id="GO:0016740">
    <property type="term" value="F:transferase activity"/>
    <property type="evidence" value="ECO:0007669"/>
    <property type="project" value="UniProtKB-KW"/>
</dbReference>
<feature type="domain" description="GST N-terminal" evidence="2">
    <location>
        <begin position="14"/>
        <end position="92"/>
    </location>
</feature>
<dbReference type="STRING" id="569882.SAMN04490248_104140"/>
<dbReference type="Pfam" id="PF00043">
    <property type="entry name" value="GST_C"/>
    <property type="match status" value="1"/>
</dbReference>
<keyword evidence="5" id="KW-1185">Reference proteome</keyword>
<reference evidence="4 5" key="1">
    <citation type="submission" date="2016-10" db="EMBL/GenBank/DDBJ databases">
        <authorList>
            <person name="de Groot N.N."/>
        </authorList>
    </citation>
    <scope>NUCLEOTIDE SEQUENCE [LARGE SCALE GENOMIC DNA]</scope>
    <source>
        <strain evidence="4 5">DSM 27842</strain>
    </source>
</reference>
<dbReference type="InterPro" id="IPR010987">
    <property type="entry name" value="Glutathione-S-Trfase_C-like"/>
</dbReference>
<keyword evidence="4" id="KW-0808">Transferase</keyword>
<dbReference type="InterPro" id="IPR004045">
    <property type="entry name" value="Glutathione_S-Trfase_N"/>
</dbReference>
<dbReference type="PANTHER" id="PTHR44051">
    <property type="entry name" value="GLUTATHIONE S-TRANSFERASE-RELATED"/>
    <property type="match status" value="1"/>
</dbReference>
<dbReference type="EMBL" id="FODS01000004">
    <property type="protein sequence ID" value="SEO36923.1"/>
    <property type="molecule type" value="Genomic_DNA"/>
</dbReference>
<name>A0A1H8P5X7_9RHOB</name>
<dbReference type="CDD" id="cd03207">
    <property type="entry name" value="GST_C_8"/>
    <property type="match status" value="1"/>
</dbReference>
<dbReference type="InterPro" id="IPR036249">
    <property type="entry name" value="Thioredoxin-like_sf"/>
</dbReference>
<dbReference type="PROSITE" id="PS50404">
    <property type="entry name" value="GST_NTER"/>
    <property type="match status" value="1"/>
</dbReference>
<dbReference type="Gene3D" id="3.40.30.10">
    <property type="entry name" value="Glutaredoxin"/>
    <property type="match status" value="1"/>
</dbReference>
<gene>
    <name evidence="4" type="ORF">SAMN04490248_104140</name>
</gene>
<dbReference type="InterPro" id="IPR040079">
    <property type="entry name" value="Glutathione_S-Trfase"/>
</dbReference>
<dbReference type="RefSeq" id="WP_093116209.1">
    <property type="nucleotide sequence ID" value="NZ_FODS01000004.1"/>
</dbReference>
<dbReference type="OrthoDB" id="9811242at2"/>
<dbReference type="PROSITE" id="PS50405">
    <property type="entry name" value="GST_CTER"/>
    <property type="match status" value="1"/>
</dbReference>
<dbReference type="Proteomes" id="UP000198893">
    <property type="component" value="Unassembled WGS sequence"/>
</dbReference>
<dbReference type="AlphaFoldDB" id="A0A1H8P5X7"/>
<organism evidence="4 5">
    <name type="scientific">Salinihabitans flavidus</name>
    <dbReference type="NCBI Taxonomy" id="569882"/>
    <lineage>
        <taxon>Bacteria</taxon>
        <taxon>Pseudomonadati</taxon>
        <taxon>Pseudomonadota</taxon>
        <taxon>Alphaproteobacteria</taxon>
        <taxon>Rhodobacterales</taxon>
        <taxon>Roseobacteraceae</taxon>
        <taxon>Salinihabitans</taxon>
    </lineage>
</organism>